<feature type="domain" description="DUF7708" evidence="4">
    <location>
        <begin position="111"/>
        <end position="250"/>
    </location>
</feature>
<feature type="coiled-coil region" evidence="2">
    <location>
        <begin position="268"/>
        <end position="335"/>
    </location>
</feature>
<dbReference type="Pfam" id="PF24809">
    <property type="entry name" value="DUF7708"/>
    <property type="match status" value="1"/>
</dbReference>
<protein>
    <recommendedName>
        <fullName evidence="8">Fungal STAND N-terminal Goodbye domain-containing protein</fullName>
    </recommendedName>
</protein>
<evidence type="ECO:0008006" key="8">
    <source>
        <dbReference type="Google" id="ProtNLM"/>
    </source>
</evidence>
<dbReference type="Pfam" id="PF24883">
    <property type="entry name" value="NPHP3_N"/>
    <property type="match status" value="1"/>
</dbReference>
<reference evidence="6 7" key="1">
    <citation type="submission" date="2018-05" db="EMBL/GenBank/DDBJ databases">
        <title>Genome sequencing and assembly of the regulated plant pathogen Lachnellula willkommii and related sister species for the development of diagnostic species identification markers.</title>
        <authorList>
            <person name="Giroux E."/>
            <person name="Bilodeau G."/>
        </authorList>
    </citation>
    <scope>NUCLEOTIDE SEQUENCE [LARGE SCALE GENOMIC DNA]</scope>
    <source>
        <strain evidence="6 7">CBS 268.59</strain>
    </source>
</reference>
<evidence type="ECO:0000259" key="5">
    <source>
        <dbReference type="Pfam" id="PF24883"/>
    </source>
</evidence>
<dbReference type="AlphaFoldDB" id="A0A8T9CCZ7"/>
<accession>A0A8T9CCZ7</accession>
<dbReference type="InterPro" id="IPR056884">
    <property type="entry name" value="NPHP3-like_N"/>
</dbReference>
<dbReference type="Proteomes" id="UP000469558">
    <property type="component" value="Unassembled WGS sequence"/>
</dbReference>
<evidence type="ECO:0000313" key="7">
    <source>
        <dbReference type="Proteomes" id="UP000469558"/>
    </source>
</evidence>
<evidence type="ECO:0000256" key="2">
    <source>
        <dbReference type="SAM" id="Coils"/>
    </source>
</evidence>
<comment type="caution">
    <text evidence="6">The sequence shown here is derived from an EMBL/GenBank/DDBJ whole genome shotgun (WGS) entry which is preliminary data.</text>
</comment>
<sequence length="617" mass="69831">MDVHPPIWFQGDEAEGERSSNRRVLQPPDTVLEAHRHFKAKLRKYLNISGTEIPIASTKEELGIQLEGVQKGIPPASVSLQALENATKSHDLYSQDRRKGMKQAGRRAQEFANGFSQFVSAYSGIVDIVKGAGGPYGEVAYQTLSILLIVVVNKTANDAKIENLLEDIRKSFPKLENWPDIYPTPQMRELVATAYEQVTDFARAATYYFTSFWRRFALAIIAPPSIVVDKVAAEIYKTLAEINSEAMFGLHSRSRNIEIEVGRSGQMIERLEAQVTSSHDKLQRLEKHALRMESNNDLLREALEDQKERFEAYKKDEDQKAKQEDEQRLKRLEDDLGVIFPSEETNVSNTKHYLMQVFPNHSRQSSHLPAAGYTQMSPEMLQSSDPYQKWITSTISSMLFLSGRTAIEGRHYTGWGQSWLSPAAIYIAEDLAWRKAHLAFFSCYPGLESRSICAKQIISSVAVQILKQHPQVLRENAVQLHTLALSDPFRNDSERKAQNQAATKLLRDVLTPVRDLGTTYIILDRLDKCQGKFNILMDELVKLVGDPSCDFKLVIIAETSLGGGEWHPEQLPDDSYSLDRVFTCQDWNQSRLTNLDLNRGEKPLTWVGEAWLGANTD</sequence>
<keyword evidence="7" id="KW-1185">Reference proteome</keyword>
<evidence type="ECO:0000256" key="3">
    <source>
        <dbReference type="SAM" id="MobiDB-lite"/>
    </source>
</evidence>
<evidence type="ECO:0000313" key="6">
    <source>
        <dbReference type="EMBL" id="TVY81584.1"/>
    </source>
</evidence>
<dbReference type="InterPro" id="IPR056125">
    <property type="entry name" value="DUF7708"/>
</dbReference>
<dbReference type="EMBL" id="QGMK01000456">
    <property type="protein sequence ID" value="TVY81584.1"/>
    <property type="molecule type" value="Genomic_DNA"/>
</dbReference>
<feature type="domain" description="Nephrocystin 3-like N-terminal" evidence="5">
    <location>
        <begin position="381"/>
        <end position="555"/>
    </location>
</feature>
<feature type="region of interest" description="Disordered" evidence="3">
    <location>
        <begin position="1"/>
        <end position="23"/>
    </location>
</feature>
<keyword evidence="1" id="KW-0677">Repeat</keyword>
<name>A0A8T9CCZ7_9HELO</name>
<evidence type="ECO:0000256" key="1">
    <source>
        <dbReference type="ARBA" id="ARBA00022737"/>
    </source>
</evidence>
<organism evidence="6 7">
    <name type="scientific">Lachnellula suecica</name>
    <dbReference type="NCBI Taxonomy" id="602035"/>
    <lineage>
        <taxon>Eukaryota</taxon>
        <taxon>Fungi</taxon>
        <taxon>Dikarya</taxon>
        <taxon>Ascomycota</taxon>
        <taxon>Pezizomycotina</taxon>
        <taxon>Leotiomycetes</taxon>
        <taxon>Helotiales</taxon>
        <taxon>Lachnaceae</taxon>
        <taxon>Lachnellula</taxon>
    </lineage>
</organism>
<proteinExistence type="predicted"/>
<gene>
    <name evidence="6" type="ORF">LSUE1_G003620</name>
</gene>
<keyword evidence="2" id="KW-0175">Coiled coil</keyword>
<evidence type="ECO:0000259" key="4">
    <source>
        <dbReference type="Pfam" id="PF24809"/>
    </source>
</evidence>
<dbReference type="OrthoDB" id="5389929at2759"/>